<dbReference type="AlphaFoldDB" id="S8BJL4"/>
<organism evidence="2 3">
    <name type="scientific">Dactylellina haptotyla (strain CBS 200.50)</name>
    <name type="common">Nematode-trapping fungus</name>
    <name type="synonym">Monacrosporium haptotylum</name>
    <dbReference type="NCBI Taxonomy" id="1284197"/>
    <lineage>
        <taxon>Eukaryota</taxon>
        <taxon>Fungi</taxon>
        <taxon>Dikarya</taxon>
        <taxon>Ascomycota</taxon>
        <taxon>Pezizomycotina</taxon>
        <taxon>Orbiliomycetes</taxon>
        <taxon>Orbiliales</taxon>
        <taxon>Orbiliaceae</taxon>
        <taxon>Dactylellina</taxon>
    </lineage>
</organism>
<proteinExistence type="predicted"/>
<evidence type="ECO:0000313" key="2">
    <source>
        <dbReference type="EMBL" id="EPS39508.1"/>
    </source>
</evidence>
<reference evidence="2 3" key="1">
    <citation type="journal article" date="2013" name="PLoS Genet.">
        <title>Genomic mechanisms accounting for the adaptation to parasitism in nematode-trapping fungi.</title>
        <authorList>
            <person name="Meerupati T."/>
            <person name="Andersson K.M."/>
            <person name="Friman E."/>
            <person name="Kumar D."/>
            <person name="Tunlid A."/>
            <person name="Ahren D."/>
        </authorList>
    </citation>
    <scope>NUCLEOTIDE SEQUENCE [LARGE SCALE GENOMIC DNA]</scope>
    <source>
        <strain evidence="2 3">CBS 200.50</strain>
    </source>
</reference>
<feature type="chain" id="PRO_5004549039" evidence="1">
    <location>
        <begin position="20"/>
        <end position="90"/>
    </location>
</feature>
<comment type="caution">
    <text evidence="2">The sequence shown here is derived from an EMBL/GenBank/DDBJ whole genome shotgun (WGS) entry which is preliminary data.</text>
</comment>
<evidence type="ECO:0000313" key="3">
    <source>
        <dbReference type="Proteomes" id="UP000015100"/>
    </source>
</evidence>
<dbReference type="Proteomes" id="UP000015100">
    <property type="component" value="Unassembled WGS sequence"/>
</dbReference>
<protein>
    <submittedName>
        <fullName evidence="2">Uncharacterized protein</fullName>
    </submittedName>
</protein>
<dbReference type="EMBL" id="AQGS01000467">
    <property type="protein sequence ID" value="EPS39508.1"/>
    <property type="molecule type" value="Genomic_DNA"/>
</dbReference>
<feature type="signal peptide" evidence="1">
    <location>
        <begin position="1"/>
        <end position="19"/>
    </location>
</feature>
<name>S8BJL4_DACHA</name>
<keyword evidence="1" id="KW-0732">Signal</keyword>
<evidence type="ECO:0000256" key="1">
    <source>
        <dbReference type="SAM" id="SignalP"/>
    </source>
</evidence>
<keyword evidence="3" id="KW-1185">Reference proteome</keyword>
<accession>S8BJL4</accession>
<gene>
    <name evidence="2" type="ORF">H072_6623</name>
</gene>
<sequence>MKVATILAVFAISADVAYCHCPKAIQWMNKYNCWEKPGARIATVTRIQTQIVNRPGPTVFVTRGGDAATVTVTTTCKETVSVCPDNAYKM</sequence>
<reference evidence="3" key="2">
    <citation type="submission" date="2013-04" db="EMBL/GenBank/DDBJ databases">
        <title>Genomic mechanisms accounting for the adaptation to parasitism in nematode-trapping fungi.</title>
        <authorList>
            <person name="Ahren D.G."/>
        </authorList>
    </citation>
    <scope>NUCLEOTIDE SEQUENCE [LARGE SCALE GENOMIC DNA]</scope>
    <source>
        <strain evidence="3">CBS 200.50</strain>
    </source>
</reference>
<dbReference type="HOGENOM" id="CLU_2440799_0_0_1"/>